<dbReference type="PANTHER" id="PTHR40055">
    <property type="entry name" value="TRANSCRIPTIONAL REGULATOR YGIV-RELATED"/>
    <property type="match status" value="1"/>
</dbReference>
<evidence type="ECO:0000256" key="3">
    <source>
        <dbReference type="ARBA" id="ARBA00023163"/>
    </source>
</evidence>
<dbReference type="SUPFAM" id="SSF55136">
    <property type="entry name" value="Probable bacterial effector-binding domain"/>
    <property type="match status" value="1"/>
</dbReference>
<dbReference type="SMART" id="SM00342">
    <property type="entry name" value="HTH_ARAC"/>
    <property type="match status" value="1"/>
</dbReference>
<keyword evidence="6" id="KW-1185">Reference proteome</keyword>
<sequence>MKKATKQQRANIVNKTLFYIYKNIDTNITLDELAEFNNISKYHFHRIFKEETNQNLFDFITSTRLQKAANLLITNSHSTISEVANTCGYSSHSSFIKAFKQKFCYTPTAWRKSGHIEYSKFLIKEDKTFENINMKIEVIPKRYCAYIRHKGYNRKIINIWQKLKALAYEYNLKEYKQLALLHDNPTITPLSECNYVAAIEVPKEFRSEISTMEIPKTLCASFHLEGVYGDVLAFLRYVYHFWLPKSGYEATTLPSFVHYHKNHFLNEDEKFDLTFYLPIKVAY</sequence>
<dbReference type="SMART" id="SM00871">
    <property type="entry name" value="AraC_E_bind"/>
    <property type="match status" value="1"/>
</dbReference>
<dbReference type="Gene3D" id="1.10.10.60">
    <property type="entry name" value="Homeodomain-like"/>
    <property type="match status" value="2"/>
</dbReference>
<proteinExistence type="predicted"/>
<evidence type="ECO:0000313" key="6">
    <source>
        <dbReference type="Proteomes" id="UP000233248"/>
    </source>
</evidence>
<dbReference type="GO" id="GO:0043565">
    <property type="term" value="F:sequence-specific DNA binding"/>
    <property type="evidence" value="ECO:0007669"/>
    <property type="project" value="InterPro"/>
</dbReference>
<dbReference type="InterPro" id="IPR011256">
    <property type="entry name" value="Reg_factor_effector_dom_sf"/>
</dbReference>
<dbReference type="SUPFAM" id="SSF46689">
    <property type="entry name" value="Homeodomain-like"/>
    <property type="match status" value="2"/>
</dbReference>
<dbReference type="InterPro" id="IPR020449">
    <property type="entry name" value="Tscrpt_reg_AraC-type_HTH"/>
</dbReference>
<evidence type="ECO:0000313" key="5">
    <source>
        <dbReference type="EMBL" id="PKI81542.1"/>
    </source>
</evidence>
<dbReference type="GO" id="GO:0003700">
    <property type="term" value="F:DNA-binding transcription factor activity"/>
    <property type="evidence" value="ECO:0007669"/>
    <property type="project" value="InterPro"/>
</dbReference>
<dbReference type="InterPro" id="IPR010499">
    <property type="entry name" value="AraC_E-bd"/>
</dbReference>
<dbReference type="InterPro" id="IPR050908">
    <property type="entry name" value="SmbC-like"/>
</dbReference>
<accession>A0A2N1J4Z9</accession>
<dbReference type="EMBL" id="NXIF01000013">
    <property type="protein sequence ID" value="PKI81542.1"/>
    <property type="molecule type" value="Genomic_DNA"/>
</dbReference>
<keyword evidence="3" id="KW-0804">Transcription</keyword>
<dbReference type="InterPro" id="IPR029442">
    <property type="entry name" value="GyrI-like"/>
</dbReference>
<keyword evidence="2" id="KW-0238">DNA-binding</keyword>
<evidence type="ECO:0000256" key="1">
    <source>
        <dbReference type="ARBA" id="ARBA00023015"/>
    </source>
</evidence>
<dbReference type="PANTHER" id="PTHR40055:SF1">
    <property type="entry name" value="TRANSCRIPTIONAL REGULATOR YGIV-RELATED"/>
    <property type="match status" value="1"/>
</dbReference>
<dbReference type="PROSITE" id="PS01124">
    <property type="entry name" value="HTH_ARAC_FAMILY_2"/>
    <property type="match status" value="1"/>
</dbReference>
<dbReference type="PRINTS" id="PR00032">
    <property type="entry name" value="HTHARAC"/>
</dbReference>
<protein>
    <submittedName>
        <fullName evidence="5">AraC family transcriptional regulator</fullName>
    </submittedName>
</protein>
<dbReference type="Proteomes" id="UP000233248">
    <property type="component" value="Unassembled WGS sequence"/>
</dbReference>
<evidence type="ECO:0000259" key="4">
    <source>
        <dbReference type="PROSITE" id="PS01124"/>
    </source>
</evidence>
<dbReference type="InterPro" id="IPR018060">
    <property type="entry name" value="HTH_AraC"/>
</dbReference>
<dbReference type="Pfam" id="PF12833">
    <property type="entry name" value="HTH_18"/>
    <property type="match status" value="1"/>
</dbReference>
<dbReference type="RefSeq" id="WP_101183849.1">
    <property type="nucleotide sequence ID" value="NZ_CP031218.1"/>
</dbReference>
<reference evidence="5 6" key="1">
    <citation type="submission" date="2017-09" db="EMBL/GenBank/DDBJ databases">
        <title>Genomics of the genus Arcobacter.</title>
        <authorList>
            <person name="Perez-Cataluna A."/>
            <person name="Figueras M.J."/>
            <person name="Salas-Masso N."/>
        </authorList>
    </citation>
    <scope>NUCLEOTIDE SEQUENCE [LARGE SCALE GENOMIC DNA]</scope>
    <source>
        <strain evidence="5 6">DSM 18005</strain>
    </source>
</reference>
<keyword evidence="1" id="KW-0805">Transcription regulation</keyword>
<comment type="caution">
    <text evidence="5">The sequence shown here is derived from an EMBL/GenBank/DDBJ whole genome shotgun (WGS) entry which is preliminary data.</text>
</comment>
<feature type="domain" description="HTH araC/xylS-type" evidence="4">
    <location>
        <begin position="14"/>
        <end position="113"/>
    </location>
</feature>
<name>A0A2N1J4Z9_9BACT</name>
<evidence type="ECO:0000256" key="2">
    <source>
        <dbReference type="ARBA" id="ARBA00023125"/>
    </source>
</evidence>
<dbReference type="AlphaFoldDB" id="A0A2N1J4Z9"/>
<organism evidence="5 6">
    <name type="scientific">Malaciobacter halophilus</name>
    <dbReference type="NCBI Taxonomy" id="197482"/>
    <lineage>
        <taxon>Bacteria</taxon>
        <taxon>Pseudomonadati</taxon>
        <taxon>Campylobacterota</taxon>
        <taxon>Epsilonproteobacteria</taxon>
        <taxon>Campylobacterales</taxon>
        <taxon>Arcobacteraceae</taxon>
        <taxon>Malaciobacter</taxon>
    </lineage>
</organism>
<dbReference type="InterPro" id="IPR009057">
    <property type="entry name" value="Homeodomain-like_sf"/>
</dbReference>
<dbReference type="KEGG" id="ahs:AHALO_1834"/>
<dbReference type="Gene3D" id="3.20.80.10">
    <property type="entry name" value="Regulatory factor, effector binding domain"/>
    <property type="match status" value="1"/>
</dbReference>
<dbReference type="Pfam" id="PF06445">
    <property type="entry name" value="GyrI-like"/>
    <property type="match status" value="1"/>
</dbReference>
<gene>
    <name evidence="5" type="ORF">CP960_03515</name>
</gene>
<dbReference type="OrthoDB" id="5337216at2"/>